<evidence type="ECO:0000256" key="5">
    <source>
        <dbReference type="ARBA" id="ARBA00023163"/>
    </source>
</evidence>
<dbReference type="InterPro" id="IPR049083">
    <property type="entry name" value="TACO1_YebC_N"/>
</dbReference>
<sequence>MSGHSKWSQIKRDKGMNDSKRSKVFSKVSKAITVAARNGGGDPDANPALRLAIEKAKEARMPKDNIERAVKKGTGEGSGSEMFYEVVYEGYGPGGEAFYIKAITDNKNRTVAEIRNIFGKAGGSLGNAGSTAYIFSPDPENPAFTIDISDIEQFTRLEKLLDELDNHDDVQDIFFNFDLPEEE</sequence>
<dbReference type="Pfam" id="PF01709">
    <property type="entry name" value="Transcrip_reg"/>
    <property type="match status" value="1"/>
</dbReference>
<dbReference type="InterPro" id="IPR002876">
    <property type="entry name" value="Transcrip_reg_TACO1-like"/>
</dbReference>
<dbReference type="GO" id="GO:0003677">
    <property type="term" value="F:DNA binding"/>
    <property type="evidence" value="ECO:0007669"/>
    <property type="project" value="UniProtKB-UniRule"/>
</dbReference>
<dbReference type="PANTHER" id="PTHR12532">
    <property type="entry name" value="TRANSLATIONAL ACTIVATOR OF CYTOCHROME C OXIDASE 1"/>
    <property type="match status" value="1"/>
</dbReference>
<evidence type="ECO:0000256" key="6">
    <source>
        <dbReference type="HAMAP-Rule" id="MF_00693"/>
    </source>
</evidence>
<feature type="domain" description="TACO1/YebC-like N-terminal" evidence="9">
    <location>
        <begin position="5"/>
        <end position="76"/>
    </location>
</feature>
<dbReference type="InterPro" id="IPR026564">
    <property type="entry name" value="Transcrip_reg_TACO1-like_dom3"/>
</dbReference>
<comment type="similarity">
    <text evidence="1 6">Belongs to the TACO1 family.</text>
</comment>
<feature type="compositionally biased region" description="Basic and acidic residues" evidence="7">
    <location>
        <begin position="10"/>
        <end position="21"/>
    </location>
</feature>
<reference evidence="10 11" key="1">
    <citation type="journal article" date="2017" name="ISME J.">
        <title>Energy and carbon metabolisms in a deep terrestrial subsurface fluid microbial community.</title>
        <authorList>
            <person name="Momper L."/>
            <person name="Jungbluth S.P."/>
            <person name="Lee M.D."/>
            <person name="Amend J.P."/>
        </authorList>
    </citation>
    <scope>NUCLEOTIDE SEQUENCE [LARGE SCALE GENOMIC DNA]</scope>
    <source>
        <strain evidence="10">SURF_46</strain>
    </source>
</reference>
<dbReference type="GO" id="GO:0005829">
    <property type="term" value="C:cytosol"/>
    <property type="evidence" value="ECO:0007669"/>
    <property type="project" value="TreeGrafter"/>
</dbReference>
<protein>
    <recommendedName>
        <fullName evidence="6">Probable transcriptional regulatory protein C4561_02690</fullName>
    </recommendedName>
</protein>
<evidence type="ECO:0000256" key="7">
    <source>
        <dbReference type="SAM" id="MobiDB-lite"/>
    </source>
</evidence>
<keyword evidence="3 6" id="KW-0805">Transcription regulation</keyword>
<dbReference type="EMBL" id="QZJF01000013">
    <property type="protein sequence ID" value="RJR27313.1"/>
    <property type="molecule type" value="Genomic_DNA"/>
</dbReference>
<evidence type="ECO:0000313" key="10">
    <source>
        <dbReference type="EMBL" id="RJR27313.1"/>
    </source>
</evidence>
<keyword evidence="4 6" id="KW-0238">DNA-binding</keyword>
<evidence type="ECO:0000259" key="8">
    <source>
        <dbReference type="Pfam" id="PF01709"/>
    </source>
</evidence>
<evidence type="ECO:0000256" key="2">
    <source>
        <dbReference type="ARBA" id="ARBA00022490"/>
    </source>
</evidence>
<comment type="subcellular location">
    <subcellularLocation>
        <location evidence="6">Cytoplasm</location>
    </subcellularLocation>
</comment>
<evidence type="ECO:0000259" key="9">
    <source>
        <dbReference type="Pfam" id="PF20772"/>
    </source>
</evidence>
<dbReference type="AlphaFoldDB" id="A0A3A4ZDM8"/>
<keyword evidence="5 6" id="KW-0804">Transcription</keyword>
<dbReference type="Pfam" id="PF20772">
    <property type="entry name" value="TACO1_YebC_N"/>
    <property type="match status" value="1"/>
</dbReference>
<dbReference type="InterPro" id="IPR029072">
    <property type="entry name" value="YebC-like"/>
</dbReference>
<feature type="region of interest" description="Disordered" evidence="7">
    <location>
        <begin position="1"/>
        <end position="24"/>
    </location>
</feature>
<evidence type="ECO:0000313" key="11">
    <source>
        <dbReference type="Proteomes" id="UP000265540"/>
    </source>
</evidence>
<keyword evidence="2 6" id="KW-0963">Cytoplasm</keyword>
<proteinExistence type="inferred from homology"/>
<dbReference type="Gene3D" id="1.10.10.200">
    <property type="match status" value="1"/>
</dbReference>
<gene>
    <name evidence="10" type="ORF">C4561_02690</name>
</gene>
<dbReference type="Proteomes" id="UP000265540">
    <property type="component" value="Unassembled WGS sequence"/>
</dbReference>
<dbReference type="InterPro" id="IPR017856">
    <property type="entry name" value="Integrase-like_N"/>
</dbReference>
<dbReference type="Gene3D" id="3.30.70.980">
    <property type="match status" value="1"/>
</dbReference>
<dbReference type="HAMAP" id="MF_00693">
    <property type="entry name" value="Transcrip_reg_TACO1"/>
    <property type="match status" value="1"/>
</dbReference>
<dbReference type="InterPro" id="IPR048300">
    <property type="entry name" value="TACO1_YebC-like_2nd/3rd_dom"/>
</dbReference>
<dbReference type="SUPFAM" id="SSF75625">
    <property type="entry name" value="YebC-like"/>
    <property type="match status" value="1"/>
</dbReference>
<accession>A0A3A4ZDM8</accession>
<organism evidence="10 11">
    <name type="scientific">candidate division WWE3 bacterium</name>
    <dbReference type="NCBI Taxonomy" id="2053526"/>
    <lineage>
        <taxon>Bacteria</taxon>
        <taxon>Katanobacteria</taxon>
    </lineage>
</organism>
<dbReference type="PANTHER" id="PTHR12532:SF6">
    <property type="entry name" value="TRANSCRIPTIONAL REGULATORY PROTEIN YEBC-RELATED"/>
    <property type="match status" value="1"/>
</dbReference>
<evidence type="ECO:0000256" key="4">
    <source>
        <dbReference type="ARBA" id="ARBA00023125"/>
    </source>
</evidence>
<name>A0A3A4ZDM8_UNCKA</name>
<evidence type="ECO:0000256" key="1">
    <source>
        <dbReference type="ARBA" id="ARBA00008724"/>
    </source>
</evidence>
<comment type="caution">
    <text evidence="10">The sequence shown here is derived from an EMBL/GenBank/DDBJ whole genome shotgun (WGS) entry which is preliminary data.</text>
</comment>
<evidence type="ECO:0000256" key="3">
    <source>
        <dbReference type="ARBA" id="ARBA00023015"/>
    </source>
</evidence>
<dbReference type="FunFam" id="1.10.10.200:FF:000002">
    <property type="entry name" value="Probable transcriptional regulatory protein CLM62_37755"/>
    <property type="match status" value="1"/>
</dbReference>
<dbReference type="GO" id="GO:0006355">
    <property type="term" value="P:regulation of DNA-templated transcription"/>
    <property type="evidence" value="ECO:0007669"/>
    <property type="project" value="UniProtKB-UniRule"/>
</dbReference>
<feature type="domain" description="TACO1/YebC-like second and third" evidence="8">
    <location>
        <begin position="84"/>
        <end position="136"/>
    </location>
</feature>